<evidence type="ECO:0000313" key="2">
    <source>
        <dbReference type="EMBL" id="GBF88268.1"/>
    </source>
</evidence>
<comment type="caution">
    <text evidence="2">The sequence shown here is derived from an EMBL/GenBank/DDBJ whole genome shotgun (WGS) entry which is preliminary data.</text>
</comment>
<feature type="chain" id="PRO_5015949396" description="Kazal-like domain-containing protein" evidence="1">
    <location>
        <begin position="24"/>
        <end position="113"/>
    </location>
</feature>
<organism evidence="2 3">
    <name type="scientific">Raphidocelis subcapitata</name>
    <dbReference type="NCBI Taxonomy" id="307507"/>
    <lineage>
        <taxon>Eukaryota</taxon>
        <taxon>Viridiplantae</taxon>
        <taxon>Chlorophyta</taxon>
        <taxon>core chlorophytes</taxon>
        <taxon>Chlorophyceae</taxon>
        <taxon>CS clade</taxon>
        <taxon>Sphaeropleales</taxon>
        <taxon>Selenastraceae</taxon>
        <taxon>Raphidocelis</taxon>
    </lineage>
</organism>
<dbReference type="Proteomes" id="UP000247498">
    <property type="component" value="Unassembled WGS sequence"/>
</dbReference>
<name>A0A2V0NLH4_9CHLO</name>
<sequence length="113" mass="11854">MKPALPVLLLLVAAAAAPRGARGCSDKVPSCNTEARTLEGVVSSNYCLFKYSENCEYRQGNGNNYNCHVCDLLPIARSDCSSGKAPPGSDCAAGYVMISDEQCAKGSTVRFGA</sequence>
<gene>
    <name evidence="2" type="ORF">Rsub_00980</name>
</gene>
<reference evidence="2 3" key="1">
    <citation type="journal article" date="2018" name="Sci. Rep.">
        <title>Raphidocelis subcapitata (=Pseudokirchneriella subcapitata) provides an insight into genome evolution and environmental adaptations in the Sphaeropleales.</title>
        <authorList>
            <person name="Suzuki S."/>
            <person name="Yamaguchi H."/>
            <person name="Nakajima N."/>
            <person name="Kawachi M."/>
        </authorList>
    </citation>
    <scope>NUCLEOTIDE SEQUENCE [LARGE SCALE GENOMIC DNA]</scope>
    <source>
        <strain evidence="2 3">NIES-35</strain>
    </source>
</reference>
<dbReference type="InParanoid" id="A0A2V0NLH4"/>
<accession>A0A2V0NLH4</accession>
<dbReference type="EMBL" id="BDRX01000004">
    <property type="protein sequence ID" value="GBF88268.1"/>
    <property type="molecule type" value="Genomic_DNA"/>
</dbReference>
<protein>
    <recommendedName>
        <fullName evidence="4">Kazal-like domain-containing protein</fullName>
    </recommendedName>
</protein>
<keyword evidence="3" id="KW-1185">Reference proteome</keyword>
<feature type="signal peptide" evidence="1">
    <location>
        <begin position="1"/>
        <end position="23"/>
    </location>
</feature>
<evidence type="ECO:0008006" key="4">
    <source>
        <dbReference type="Google" id="ProtNLM"/>
    </source>
</evidence>
<evidence type="ECO:0000256" key="1">
    <source>
        <dbReference type="SAM" id="SignalP"/>
    </source>
</evidence>
<keyword evidence="1" id="KW-0732">Signal</keyword>
<proteinExistence type="predicted"/>
<evidence type="ECO:0000313" key="3">
    <source>
        <dbReference type="Proteomes" id="UP000247498"/>
    </source>
</evidence>
<dbReference type="AlphaFoldDB" id="A0A2V0NLH4"/>